<evidence type="ECO:0000313" key="2">
    <source>
        <dbReference type="Proteomes" id="UP000193335"/>
    </source>
</evidence>
<gene>
    <name evidence="1" type="ORF">BSZ19_01085</name>
</gene>
<proteinExistence type="predicted"/>
<comment type="caution">
    <text evidence="1">The sequence shown here is derived from an EMBL/GenBank/DDBJ whole genome shotgun (WGS) entry which is preliminary data.</text>
</comment>
<evidence type="ECO:0000313" key="1">
    <source>
        <dbReference type="EMBL" id="OSJ37068.1"/>
    </source>
</evidence>
<reference evidence="1 2" key="1">
    <citation type="submission" date="2017-03" db="EMBL/GenBank/DDBJ databases">
        <title>Whole genome sequences of fourteen strains of Bradyrhizobium canariense and one strain of Bradyrhizobium japonicum isolated from Lupinus (Papilionoideae: Genisteae) species in Algeria.</title>
        <authorList>
            <person name="Crovadore J."/>
            <person name="Chekireb D."/>
            <person name="Brachmann A."/>
            <person name="Chablais R."/>
            <person name="Cochard B."/>
            <person name="Lefort F."/>
        </authorList>
    </citation>
    <scope>NUCLEOTIDE SEQUENCE [LARGE SCALE GENOMIC DNA]</scope>
    <source>
        <strain evidence="1 2">UBMA197</strain>
    </source>
</reference>
<dbReference type="AlphaFoldDB" id="A0A1Y2JY49"/>
<sequence>MAFETTVRAMTGFPNYRHLARGSLSRAKTELATQDLHRLRYAALELRDAMEAVTYDRALAFKDEIPPDEYRTWQPRKLMAVLVDIDPSIGMTSTLAVGIESKYGKQAENMETLGTDQVLVLKDIKTHYDAIGSHLHMPSLEQLEGGKIADRAKLRTRCEAVVAVLGSVLGSPVYNITLGNFAQLAECMNENCRRPVRKRIPHGKTEIEAECFECKAIYTLISRPGGAVEFKPKTTLVGCPSEGCSERSPLWPHELTPGTHWRCRCGSHNGIALAAQKIEEGAGESGPG</sequence>
<protein>
    <submittedName>
        <fullName evidence="1">Uncharacterized protein</fullName>
    </submittedName>
</protein>
<accession>A0A1Y2JY49</accession>
<name>A0A1Y2JY49_BRAJP</name>
<dbReference type="Proteomes" id="UP000193335">
    <property type="component" value="Unassembled WGS sequence"/>
</dbReference>
<dbReference type="EMBL" id="NAFL01000143">
    <property type="protein sequence ID" value="OSJ37068.1"/>
    <property type="molecule type" value="Genomic_DNA"/>
</dbReference>
<organism evidence="1 2">
    <name type="scientific">Bradyrhizobium japonicum</name>
    <dbReference type="NCBI Taxonomy" id="375"/>
    <lineage>
        <taxon>Bacteria</taxon>
        <taxon>Pseudomonadati</taxon>
        <taxon>Pseudomonadota</taxon>
        <taxon>Alphaproteobacteria</taxon>
        <taxon>Hyphomicrobiales</taxon>
        <taxon>Nitrobacteraceae</taxon>
        <taxon>Bradyrhizobium</taxon>
    </lineage>
</organism>